<evidence type="ECO:0000313" key="3">
    <source>
        <dbReference type="Proteomes" id="UP000759298"/>
    </source>
</evidence>
<feature type="region of interest" description="Disordered" evidence="1">
    <location>
        <begin position="1"/>
        <end position="75"/>
    </location>
</feature>
<sequence>MLLASCGDSKDAAESNDAEETGPQGEVLGGSITDSMLPIAMVQSQSPKRGGDDGEDGADASEDGDASQDGADDAE</sequence>
<dbReference type="Proteomes" id="UP000759298">
    <property type="component" value="Unassembled WGS sequence"/>
</dbReference>
<evidence type="ECO:0000256" key="1">
    <source>
        <dbReference type="SAM" id="MobiDB-lite"/>
    </source>
</evidence>
<dbReference type="EMBL" id="JAHWXP010000003">
    <property type="protein sequence ID" value="MBY8337573.1"/>
    <property type="molecule type" value="Genomic_DNA"/>
</dbReference>
<gene>
    <name evidence="2" type="ORF">KYN89_10970</name>
</gene>
<comment type="caution">
    <text evidence="2">The sequence shown here is derived from an EMBL/GenBank/DDBJ whole genome shotgun (WGS) entry which is preliminary data.</text>
</comment>
<evidence type="ECO:0000313" key="2">
    <source>
        <dbReference type="EMBL" id="MBY8337573.1"/>
    </source>
</evidence>
<feature type="compositionally biased region" description="Acidic residues" evidence="1">
    <location>
        <begin position="53"/>
        <end position="75"/>
    </location>
</feature>
<name>A0ABS7PER7_9SPHN</name>
<accession>A0ABS7PER7</accession>
<reference evidence="2 3" key="1">
    <citation type="submission" date="2021-07" db="EMBL/GenBank/DDBJ databases">
        <title>Alteriqipengyuania abyssalis NZ-12B nov, sp.nov isolated from deep sea sponge in pacific ocean.</title>
        <authorList>
            <person name="Tareen S."/>
            <person name="Wink J."/>
        </authorList>
    </citation>
    <scope>NUCLEOTIDE SEQUENCE [LARGE SCALE GENOMIC DNA]</scope>
    <source>
        <strain evidence="2 3">NZ-12B</strain>
    </source>
</reference>
<proteinExistence type="predicted"/>
<organism evidence="2 3">
    <name type="scientific">Alteriqipengyuania abyssalis</name>
    <dbReference type="NCBI Taxonomy" id="2860200"/>
    <lineage>
        <taxon>Bacteria</taxon>
        <taxon>Pseudomonadati</taxon>
        <taxon>Pseudomonadota</taxon>
        <taxon>Alphaproteobacteria</taxon>
        <taxon>Sphingomonadales</taxon>
        <taxon>Erythrobacteraceae</taxon>
        <taxon>Alteriqipengyuania</taxon>
    </lineage>
</organism>
<keyword evidence="3" id="KW-1185">Reference proteome</keyword>
<protein>
    <submittedName>
        <fullName evidence="2">Uncharacterized protein</fullName>
    </submittedName>
</protein>